<name>A0A8D8FH86_CULPI</name>
<dbReference type="EMBL" id="HBUE01071000">
    <property type="protein sequence ID" value="CAG6472616.1"/>
    <property type="molecule type" value="Transcribed_RNA"/>
</dbReference>
<protein>
    <submittedName>
        <fullName evidence="1">(northern house mosquito) hypothetical protein</fullName>
    </submittedName>
</protein>
<proteinExistence type="predicted"/>
<sequence length="215" mass="22372">MANGSTSSVTAPPVTGFGLLDTHPSSVRLLTDVRSARFNLRAFGEGVRCGAANPSNTLACFSCTTSVTTILSSLIVSGSATLTTSFSVVAVARALQSSSVRSGMIVSGSVVSAVTAADVESDDSSWDAFSTLRSVDVFFLLREPSPPLIRGRLLYTGRIGLSSSVHRLIFTVPRDRVRGVLLTPSPGVPPLSAVLLAENLCADEVSGCWSSSCDE</sequence>
<dbReference type="EMBL" id="HBUE01071001">
    <property type="protein sequence ID" value="CAG6472617.1"/>
    <property type="molecule type" value="Transcribed_RNA"/>
</dbReference>
<reference evidence="1" key="1">
    <citation type="submission" date="2021-05" db="EMBL/GenBank/DDBJ databases">
        <authorList>
            <person name="Alioto T."/>
            <person name="Alioto T."/>
            <person name="Gomez Garrido J."/>
        </authorList>
    </citation>
    <scope>NUCLEOTIDE SEQUENCE</scope>
</reference>
<organism evidence="1">
    <name type="scientific">Culex pipiens</name>
    <name type="common">House mosquito</name>
    <dbReference type="NCBI Taxonomy" id="7175"/>
    <lineage>
        <taxon>Eukaryota</taxon>
        <taxon>Metazoa</taxon>
        <taxon>Ecdysozoa</taxon>
        <taxon>Arthropoda</taxon>
        <taxon>Hexapoda</taxon>
        <taxon>Insecta</taxon>
        <taxon>Pterygota</taxon>
        <taxon>Neoptera</taxon>
        <taxon>Endopterygota</taxon>
        <taxon>Diptera</taxon>
        <taxon>Nematocera</taxon>
        <taxon>Culicoidea</taxon>
        <taxon>Culicidae</taxon>
        <taxon>Culicinae</taxon>
        <taxon>Culicini</taxon>
        <taxon>Culex</taxon>
        <taxon>Culex</taxon>
    </lineage>
</organism>
<dbReference type="AlphaFoldDB" id="A0A8D8FH86"/>
<accession>A0A8D8FH86</accession>
<evidence type="ECO:0000313" key="1">
    <source>
        <dbReference type="EMBL" id="CAG6472617.1"/>
    </source>
</evidence>